<evidence type="ECO:0000313" key="1">
    <source>
        <dbReference type="EMBL" id="PZR05377.1"/>
    </source>
</evidence>
<comment type="caution">
    <text evidence="1">The sequence shown here is derived from an EMBL/GenBank/DDBJ whole genome shotgun (WGS) entry which is preliminary data.</text>
</comment>
<name>A0A2W5SUN3_9BACT</name>
<accession>A0A2W5SUN3</accession>
<dbReference type="AlphaFoldDB" id="A0A2W5SUN3"/>
<reference evidence="1 2" key="1">
    <citation type="submission" date="2017-08" db="EMBL/GenBank/DDBJ databases">
        <title>Infants hospitalized years apart are colonized by the same room-sourced microbial strains.</title>
        <authorList>
            <person name="Brooks B."/>
            <person name="Olm M.R."/>
            <person name="Firek B.A."/>
            <person name="Baker R."/>
            <person name="Thomas B.C."/>
            <person name="Morowitz M.J."/>
            <person name="Banfield J.F."/>
        </authorList>
    </citation>
    <scope>NUCLEOTIDE SEQUENCE [LARGE SCALE GENOMIC DNA]</scope>
    <source>
        <strain evidence="1">S2_003_000_R2_14</strain>
    </source>
</reference>
<evidence type="ECO:0000313" key="2">
    <source>
        <dbReference type="Proteomes" id="UP000249061"/>
    </source>
</evidence>
<organism evidence="1 2">
    <name type="scientific">Archangium gephyra</name>
    <dbReference type="NCBI Taxonomy" id="48"/>
    <lineage>
        <taxon>Bacteria</taxon>
        <taxon>Pseudomonadati</taxon>
        <taxon>Myxococcota</taxon>
        <taxon>Myxococcia</taxon>
        <taxon>Myxococcales</taxon>
        <taxon>Cystobacterineae</taxon>
        <taxon>Archangiaceae</taxon>
        <taxon>Archangium</taxon>
    </lineage>
</organism>
<dbReference type="EMBL" id="QFQP01000045">
    <property type="protein sequence ID" value="PZR05377.1"/>
    <property type="molecule type" value="Genomic_DNA"/>
</dbReference>
<sequence>MQGIQLGDLRIEVTEPAADRIELRWTGASNERDPATGLKAFFDGVFAEAAKRGATVVQHFEALTFFNSSTVSTLLRVVAESGRIGVPMTLYYDRSLRWQAHNFEGIASLAPTVPLLKVEGIDKQGL</sequence>
<dbReference type="Proteomes" id="UP000249061">
    <property type="component" value="Unassembled WGS sequence"/>
</dbReference>
<gene>
    <name evidence="1" type="ORF">DI536_32405</name>
</gene>
<evidence type="ECO:0008006" key="3">
    <source>
        <dbReference type="Google" id="ProtNLM"/>
    </source>
</evidence>
<proteinExistence type="predicted"/>
<protein>
    <recommendedName>
        <fullName evidence="3">STAS domain-containing protein</fullName>
    </recommendedName>
</protein>